<reference evidence="1" key="1">
    <citation type="submission" date="2018-10" db="EMBL/GenBank/DDBJ databases">
        <authorList>
            <consortium name="PulseNet: The National Subtyping Network for Foodborne Disease Surveillance"/>
            <person name="Tarr C.L."/>
            <person name="Trees E."/>
            <person name="Katz L.S."/>
            <person name="Carleton-Romer H.A."/>
            <person name="Stroika S."/>
            <person name="Kucerova Z."/>
            <person name="Roache K.F."/>
            <person name="Sabol A.L."/>
            <person name="Besser J."/>
            <person name="Gerner-Smidt P."/>
        </authorList>
    </citation>
    <scope>NUCLEOTIDE SEQUENCE [LARGE SCALE GENOMIC DNA]</scope>
    <source>
        <strain evidence="1">PNUSAS052121</strain>
    </source>
</reference>
<sequence length="146" mass="16252">MGNNSETKDGNKKLHISASNLSLEELGHQLADAAELAKSLQPHYLYGDDADFDGFMRNARKHAEKLDSMIDFLSGESIDLSDEVLSGFDGDLKRLREIRAYLGGFLSAMERLGEPAGGWWRSWFSNSRKAELLKSPTKSSEDSPEQ</sequence>
<gene>
    <name evidence="1" type="ORF">D9O31_25785</name>
</gene>
<dbReference type="AlphaFoldDB" id="A0A403T7P7"/>
<accession>A0A403T7P7</accession>
<organism evidence="1">
    <name type="scientific">Salmonella enterica</name>
    <name type="common">Salmonella choleraesuis</name>
    <dbReference type="NCBI Taxonomy" id="28901"/>
    <lineage>
        <taxon>Bacteria</taxon>
        <taxon>Pseudomonadati</taxon>
        <taxon>Pseudomonadota</taxon>
        <taxon>Gammaproteobacteria</taxon>
        <taxon>Enterobacterales</taxon>
        <taxon>Enterobacteriaceae</taxon>
        <taxon>Salmonella</taxon>
    </lineage>
</organism>
<comment type="caution">
    <text evidence="1">The sequence shown here is derived from an EMBL/GenBank/DDBJ whole genome shotgun (WGS) entry which is preliminary data.</text>
</comment>
<dbReference type="EMBL" id="RWAH01000050">
    <property type="protein sequence ID" value="MMS79815.1"/>
    <property type="molecule type" value="Genomic_DNA"/>
</dbReference>
<name>A0A403T7P7_SALER</name>
<proteinExistence type="predicted"/>
<evidence type="ECO:0000313" key="1">
    <source>
        <dbReference type="EMBL" id="MMS79815.1"/>
    </source>
</evidence>
<protein>
    <submittedName>
        <fullName evidence="1">Uncharacterized protein</fullName>
    </submittedName>
</protein>
<dbReference type="Proteomes" id="UP000839526">
    <property type="component" value="Unassembled WGS sequence"/>
</dbReference>